<organism evidence="2 3">
    <name type="scientific">Castilleja foliolosa</name>
    <dbReference type="NCBI Taxonomy" id="1961234"/>
    <lineage>
        <taxon>Eukaryota</taxon>
        <taxon>Viridiplantae</taxon>
        <taxon>Streptophyta</taxon>
        <taxon>Embryophyta</taxon>
        <taxon>Tracheophyta</taxon>
        <taxon>Spermatophyta</taxon>
        <taxon>Magnoliopsida</taxon>
        <taxon>eudicotyledons</taxon>
        <taxon>Gunneridae</taxon>
        <taxon>Pentapetalae</taxon>
        <taxon>asterids</taxon>
        <taxon>lamiids</taxon>
        <taxon>Lamiales</taxon>
        <taxon>Orobanchaceae</taxon>
        <taxon>Pedicularideae</taxon>
        <taxon>Castillejinae</taxon>
        <taxon>Castilleja</taxon>
    </lineage>
</organism>
<protein>
    <submittedName>
        <fullName evidence="2">Uncharacterized protein</fullName>
    </submittedName>
</protein>
<dbReference type="AlphaFoldDB" id="A0ABD3C808"/>
<evidence type="ECO:0000313" key="3">
    <source>
        <dbReference type="Proteomes" id="UP001632038"/>
    </source>
</evidence>
<keyword evidence="1" id="KW-0812">Transmembrane</keyword>
<comment type="caution">
    <text evidence="2">The sequence shown here is derived from an EMBL/GenBank/DDBJ whole genome shotgun (WGS) entry which is preliminary data.</text>
</comment>
<feature type="transmembrane region" description="Helical" evidence="1">
    <location>
        <begin position="22"/>
        <end position="41"/>
    </location>
</feature>
<reference evidence="3" key="1">
    <citation type="journal article" date="2024" name="IScience">
        <title>Strigolactones Initiate the Formation of Haustorium-like Structures in Castilleja.</title>
        <authorList>
            <person name="Buerger M."/>
            <person name="Peterson D."/>
            <person name="Chory J."/>
        </authorList>
    </citation>
    <scope>NUCLEOTIDE SEQUENCE [LARGE SCALE GENOMIC DNA]</scope>
</reference>
<accession>A0ABD3C808</accession>
<name>A0ABD3C808_9LAMI</name>
<gene>
    <name evidence="2" type="ORF">CASFOL_030507</name>
</gene>
<keyword evidence="3" id="KW-1185">Reference proteome</keyword>
<keyword evidence="1" id="KW-1133">Transmembrane helix</keyword>
<proteinExistence type="predicted"/>
<evidence type="ECO:0000256" key="1">
    <source>
        <dbReference type="SAM" id="Phobius"/>
    </source>
</evidence>
<sequence length="45" mass="4710">MAAPEVVNAASDSFDAMSSDNIKGLVLGLSSSLFIVLASLLRKRD</sequence>
<evidence type="ECO:0000313" key="2">
    <source>
        <dbReference type="EMBL" id="KAL3625653.1"/>
    </source>
</evidence>
<dbReference type="EMBL" id="JAVIJP010000049">
    <property type="protein sequence ID" value="KAL3625653.1"/>
    <property type="molecule type" value="Genomic_DNA"/>
</dbReference>
<keyword evidence="1" id="KW-0472">Membrane</keyword>
<dbReference type="Proteomes" id="UP001632038">
    <property type="component" value="Unassembled WGS sequence"/>
</dbReference>